<dbReference type="SUPFAM" id="SSF53335">
    <property type="entry name" value="S-adenosyl-L-methionine-dependent methyltransferases"/>
    <property type="match status" value="1"/>
</dbReference>
<evidence type="ECO:0000313" key="8">
    <source>
        <dbReference type="Proteomes" id="UP000521872"/>
    </source>
</evidence>
<dbReference type="AlphaFoldDB" id="A0A8H4R4W2"/>
<evidence type="ECO:0000256" key="2">
    <source>
        <dbReference type="ARBA" id="ARBA00006149"/>
    </source>
</evidence>
<dbReference type="CDD" id="cd02440">
    <property type="entry name" value="AdoMet_MTases"/>
    <property type="match status" value="1"/>
</dbReference>
<dbReference type="GO" id="GO:0008276">
    <property type="term" value="F:protein methyltransferase activity"/>
    <property type="evidence" value="ECO:0007669"/>
    <property type="project" value="TreeGrafter"/>
</dbReference>
<dbReference type="PROSITE" id="PS00092">
    <property type="entry name" value="N6_MTASE"/>
    <property type="match status" value="1"/>
</dbReference>
<evidence type="ECO:0000256" key="4">
    <source>
        <dbReference type="ARBA" id="ARBA00022679"/>
    </source>
</evidence>
<dbReference type="InterPro" id="IPR029063">
    <property type="entry name" value="SAM-dependent_MTases_sf"/>
</dbReference>
<evidence type="ECO:0000256" key="3">
    <source>
        <dbReference type="ARBA" id="ARBA00022603"/>
    </source>
</evidence>
<evidence type="ECO:0000256" key="1">
    <source>
        <dbReference type="ARBA" id="ARBA00004123"/>
    </source>
</evidence>
<keyword evidence="8" id="KW-1185">Reference proteome</keyword>
<protein>
    <submittedName>
        <fullName evidence="7">Uncharacterized protein</fullName>
    </submittedName>
</protein>
<keyword evidence="4" id="KW-0808">Transferase</keyword>
<dbReference type="Proteomes" id="UP000521872">
    <property type="component" value="Unassembled WGS sequence"/>
</dbReference>
<keyword evidence="6" id="KW-0539">Nucleus</keyword>
<keyword evidence="3" id="KW-0489">Methyltransferase</keyword>
<sequence>MIRSQQASCPVFKPRIRDQPWLNERLHQILSRNPAMIPTPDLSHLTTKDYDHVYEPAEDTFLFLDALEEDAESLKNMHASICLEVGSGSGCVTSFIGKILGPSKRNNWLFAVYLCTDINPHACNCTRLTGLQNTYLPIKKVDINPVNGSLATPFQSRLVHSVDVILFNPPYVPTPEEEALIAQTSKDIGGAWAGGWDGMRVTNIFLQAVEGLLSEKGRFYLVALKENNVPQILKTMKDVHNLTGKASLHRPFDTFVVVNIHEINR</sequence>
<comment type="similarity">
    <text evidence="2">Belongs to the eukaryotic/archaeal PrmC-related family.</text>
</comment>
<proteinExistence type="inferred from homology"/>
<evidence type="ECO:0000256" key="6">
    <source>
        <dbReference type="ARBA" id="ARBA00023242"/>
    </source>
</evidence>
<dbReference type="InterPro" id="IPR052190">
    <property type="entry name" value="Euk-Arch_PrmC-MTase"/>
</dbReference>
<evidence type="ECO:0000313" key="7">
    <source>
        <dbReference type="EMBL" id="KAF4622943.1"/>
    </source>
</evidence>
<reference evidence="7 8" key="1">
    <citation type="submission" date="2019-12" db="EMBL/GenBank/DDBJ databases">
        <authorList>
            <person name="Floudas D."/>
            <person name="Bentzer J."/>
            <person name="Ahren D."/>
            <person name="Johansson T."/>
            <person name="Persson P."/>
            <person name="Tunlid A."/>
        </authorList>
    </citation>
    <scope>NUCLEOTIDE SEQUENCE [LARGE SCALE GENOMIC DNA]</scope>
    <source>
        <strain evidence="7 8">CBS 102.39</strain>
    </source>
</reference>
<name>A0A8H4R4W2_9AGAR</name>
<dbReference type="Gene3D" id="3.40.50.150">
    <property type="entry name" value="Vaccinia Virus protein VP39"/>
    <property type="match status" value="1"/>
</dbReference>
<dbReference type="FunFam" id="3.40.50.150:FF:000077">
    <property type="entry name" value="HemK methyltransferase family member 2"/>
    <property type="match status" value="1"/>
</dbReference>
<accession>A0A8H4R4W2</accession>
<dbReference type="PANTHER" id="PTHR45875:SF1">
    <property type="entry name" value="METHYLTRANSFERASE N6AMT1"/>
    <property type="match status" value="1"/>
</dbReference>
<dbReference type="PANTHER" id="PTHR45875">
    <property type="entry name" value="METHYLTRANSFERASE N6AMT1"/>
    <property type="match status" value="1"/>
</dbReference>
<dbReference type="GO" id="GO:0035657">
    <property type="term" value="C:eRF1 methyltransferase complex"/>
    <property type="evidence" value="ECO:0007669"/>
    <property type="project" value="TreeGrafter"/>
</dbReference>
<comment type="subcellular location">
    <subcellularLocation>
        <location evidence="1">Nucleus</location>
    </subcellularLocation>
</comment>
<dbReference type="GO" id="GO:0005634">
    <property type="term" value="C:nucleus"/>
    <property type="evidence" value="ECO:0007669"/>
    <property type="project" value="UniProtKB-SubCell"/>
</dbReference>
<dbReference type="GO" id="GO:0003676">
    <property type="term" value="F:nucleic acid binding"/>
    <property type="evidence" value="ECO:0007669"/>
    <property type="project" value="InterPro"/>
</dbReference>
<evidence type="ECO:0000256" key="5">
    <source>
        <dbReference type="ARBA" id="ARBA00022691"/>
    </source>
</evidence>
<dbReference type="EMBL" id="JAACJL010000001">
    <property type="protein sequence ID" value="KAF4622943.1"/>
    <property type="molecule type" value="Genomic_DNA"/>
</dbReference>
<comment type="caution">
    <text evidence="7">The sequence shown here is derived from an EMBL/GenBank/DDBJ whole genome shotgun (WGS) entry which is preliminary data.</text>
</comment>
<keyword evidence="5" id="KW-0949">S-adenosyl-L-methionine</keyword>
<dbReference type="GO" id="GO:0008757">
    <property type="term" value="F:S-adenosylmethionine-dependent methyltransferase activity"/>
    <property type="evidence" value="ECO:0007669"/>
    <property type="project" value="TreeGrafter"/>
</dbReference>
<dbReference type="GO" id="GO:0032259">
    <property type="term" value="P:methylation"/>
    <property type="evidence" value="ECO:0007669"/>
    <property type="project" value="UniProtKB-KW"/>
</dbReference>
<organism evidence="7 8">
    <name type="scientific">Agrocybe pediades</name>
    <dbReference type="NCBI Taxonomy" id="84607"/>
    <lineage>
        <taxon>Eukaryota</taxon>
        <taxon>Fungi</taxon>
        <taxon>Dikarya</taxon>
        <taxon>Basidiomycota</taxon>
        <taxon>Agaricomycotina</taxon>
        <taxon>Agaricomycetes</taxon>
        <taxon>Agaricomycetidae</taxon>
        <taxon>Agaricales</taxon>
        <taxon>Agaricineae</taxon>
        <taxon>Strophariaceae</taxon>
        <taxon>Agrocybe</taxon>
    </lineage>
</organism>
<dbReference type="InterPro" id="IPR002052">
    <property type="entry name" value="DNA_methylase_N6_adenine_CS"/>
</dbReference>
<gene>
    <name evidence="7" type="ORF">D9613_001674</name>
</gene>